<comment type="caution">
    <text evidence="8">The sequence shown here is derived from an EMBL/GenBank/DDBJ whole genome shotgun (WGS) entry which is preliminary data.</text>
</comment>
<name>A0A918MPJ7_9RHOB</name>
<proteinExistence type="predicted"/>
<evidence type="ECO:0000256" key="5">
    <source>
        <dbReference type="ARBA" id="ARBA00023163"/>
    </source>
</evidence>
<dbReference type="PROSITE" id="PS50110">
    <property type="entry name" value="RESPONSE_REGULATORY"/>
    <property type="match status" value="1"/>
</dbReference>
<dbReference type="SMART" id="SM00448">
    <property type="entry name" value="REC"/>
    <property type="match status" value="1"/>
</dbReference>
<dbReference type="AlphaFoldDB" id="A0A918MPJ7"/>
<dbReference type="InterPro" id="IPR001867">
    <property type="entry name" value="OmpR/PhoB-type_DNA-bd"/>
</dbReference>
<evidence type="ECO:0000256" key="1">
    <source>
        <dbReference type="ARBA" id="ARBA00022553"/>
    </source>
</evidence>
<gene>
    <name evidence="8" type="ORF">GCM10011452_33530</name>
</gene>
<feature type="domain" description="Response regulatory" evidence="7">
    <location>
        <begin position="6"/>
        <end position="120"/>
    </location>
</feature>
<dbReference type="Gene3D" id="3.40.50.2300">
    <property type="match status" value="1"/>
</dbReference>
<dbReference type="PANTHER" id="PTHR48111:SF4">
    <property type="entry name" value="DNA-BINDING DUAL TRANSCRIPTIONAL REGULATOR OMPR"/>
    <property type="match status" value="1"/>
</dbReference>
<dbReference type="InterPro" id="IPR001789">
    <property type="entry name" value="Sig_transdc_resp-reg_receiver"/>
</dbReference>
<dbReference type="Gene3D" id="1.10.10.10">
    <property type="entry name" value="Winged helix-like DNA-binding domain superfamily/Winged helix DNA-binding domain"/>
    <property type="match status" value="1"/>
</dbReference>
<evidence type="ECO:0000259" key="7">
    <source>
        <dbReference type="PROSITE" id="PS50110"/>
    </source>
</evidence>
<dbReference type="Proteomes" id="UP000628984">
    <property type="component" value="Unassembled WGS sequence"/>
</dbReference>
<reference evidence="8" key="1">
    <citation type="journal article" date="2014" name="Int. J. Syst. Evol. Microbiol.">
        <title>Complete genome sequence of Corynebacterium casei LMG S-19264T (=DSM 44701T), isolated from a smear-ripened cheese.</title>
        <authorList>
            <consortium name="US DOE Joint Genome Institute (JGI-PGF)"/>
            <person name="Walter F."/>
            <person name="Albersmeier A."/>
            <person name="Kalinowski J."/>
            <person name="Ruckert C."/>
        </authorList>
    </citation>
    <scope>NUCLEOTIDE SEQUENCE</scope>
    <source>
        <strain evidence="8">KCTC 23714</strain>
    </source>
</reference>
<dbReference type="InterPro" id="IPR039420">
    <property type="entry name" value="WalR-like"/>
</dbReference>
<keyword evidence="4 8" id="KW-0238">DNA-binding</keyword>
<evidence type="ECO:0000313" key="8">
    <source>
        <dbReference type="EMBL" id="GGW42425.1"/>
    </source>
</evidence>
<dbReference type="GO" id="GO:0032993">
    <property type="term" value="C:protein-DNA complex"/>
    <property type="evidence" value="ECO:0007669"/>
    <property type="project" value="TreeGrafter"/>
</dbReference>
<keyword evidence="3" id="KW-0805">Transcription regulation</keyword>
<evidence type="ECO:0000256" key="2">
    <source>
        <dbReference type="ARBA" id="ARBA00023012"/>
    </source>
</evidence>
<evidence type="ECO:0000256" key="3">
    <source>
        <dbReference type="ARBA" id="ARBA00023015"/>
    </source>
</evidence>
<dbReference type="Pfam" id="PF00072">
    <property type="entry name" value="Response_reg"/>
    <property type="match status" value="1"/>
</dbReference>
<dbReference type="Pfam" id="PF00486">
    <property type="entry name" value="Trans_reg_C"/>
    <property type="match status" value="1"/>
</dbReference>
<evidence type="ECO:0000256" key="6">
    <source>
        <dbReference type="PROSITE-ProRule" id="PRU00169"/>
    </source>
</evidence>
<protein>
    <submittedName>
        <fullName evidence="8">DNA-binding response regulator</fullName>
    </submittedName>
</protein>
<sequence>MVAQLKMAVIEDHKDLRATLVEILESDGHQVAGFESGPSFWAGSDPAALDIVILDLNLPDEDGIAIAQKLRAGFANIGIIMLTARVEPEDRRRGYQSGADIYLAKPSSALELTASVHALARRLGPPQSALRLDLTRMALIGRAGNIPLAFYEVAMLKEFILATDNTLDNSTIANIAGTGSEVSKAAIEVRIVRLRKKITAAGAEGNAIKAVRHFGYRLATKIDLS</sequence>
<dbReference type="GO" id="GO:0005829">
    <property type="term" value="C:cytosol"/>
    <property type="evidence" value="ECO:0007669"/>
    <property type="project" value="TreeGrafter"/>
</dbReference>
<dbReference type="InterPro" id="IPR036388">
    <property type="entry name" value="WH-like_DNA-bd_sf"/>
</dbReference>
<dbReference type="SUPFAM" id="SSF52172">
    <property type="entry name" value="CheY-like"/>
    <property type="match status" value="1"/>
</dbReference>
<keyword evidence="2" id="KW-0902">Two-component regulatory system</keyword>
<dbReference type="GO" id="GO:0006355">
    <property type="term" value="P:regulation of DNA-templated transcription"/>
    <property type="evidence" value="ECO:0007669"/>
    <property type="project" value="InterPro"/>
</dbReference>
<dbReference type="PANTHER" id="PTHR48111">
    <property type="entry name" value="REGULATOR OF RPOS"/>
    <property type="match status" value="1"/>
</dbReference>
<dbReference type="InterPro" id="IPR011006">
    <property type="entry name" value="CheY-like_superfamily"/>
</dbReference>
<feature type="modified residue" description="4-aspartylphosphate" evidence="6">
    <location>
        <position position="55"/>
    </location>
</feature>
<reference evidence="8" key="2">
    <citation type="submission" date="2020-09" db="EMBL/GenBank/DDBJ databases">
        <authorList>
            <person name="Sun Q."/>
            <person name="Kim S."/>
        </authorList>
    </citation>
    <scope>NUCLEOTIDE SEQUENCE</scope>
    <source>
        <strain evidence="8">KCTC 23714</strain>
    </source>
</reference>
<dbReference type="SUPFAM" id="SSF46894">
    <property type="entry name" value="C-terminal effector domain of the bipartite response regulators"/>
    <property type="match status" value="1"/>
</dbReference>
<keyword evidence="1 6" id="KW-0597">Phosphoprotein</keyword>
<dbReference type="InterPro" id="IPR016032">
    <property type="entry name" value="Sig_transdc_resp-reg_C-effctor"/>
</dbReference>
<evidence type="ECO:0000313" key="9">
    <source>
        <dbReference type="Proteomes" id="UP000628984"/>
    </source>
</evidence>
<dbReference type="CDD" id="cd17574">
    <property type="entry name" value="REC_OmpR"/>
    <property type="match status" value="1"/>
</dbReference>
<dbReference type="EMBL" id="BMYQ01000014">
    <property type="protein sequence ID" value="GGW42425.1"/>
    <property type="molecule type" value="Genomic_DNA"/>
</dbReference>
<dbReference type="GO" id="GO:0000156">
    <property type="term" value="F:phosphorelay response regulator activity"/>
    <property type="evidence" value="ECO:0007669"/>
    <property type="project" value="TreeGrafter"/>
</dbReference>
<dbReference type="GO" id="GO:0000976">
    <property type="term" value="F:transcription cis-regulatory region binding"/>
    <property type="evidence" value="ECO:0007669"/>
    <property type="project" value="TreeGrafter"/>
</dbReference>
<dbReference type="RefSeq" id="WP_189635036.1">
    <property type="nucleotide sequence ID" value="NZ_BMYQ01000014.1"/>
</dbReference>
<accession>A0A918MPJ7</accession>
<evidence type="ECO:0000256" key="4">
    <source>
        <dbReference type="ARBA" id="ARBA00023125"/>
    </source>
</evidence>
<organism evidence="8 9">
    <name type="scientific">Gemmobacter lanyuensis</name>
    <dbReference type="NCBI Taxonomy" id="1054497"/>
    <lineage>
        <taxon>Bacteria</taxon>
        <taxon>Pseudomonadati</taxon>
        <taxon>Pseudomonadota</taxon>
        <taxon>Alphaproteobacteria</taxon>
        <taxon>Rhodobacterales</taxon>
        <taxon>Paracoccaceae</taxon>
        <taxon>Gemmobacter</taxon>
    </lineage>
</organism>
<keyword evidence="9" id="KW-1185">Reference proteome</keyword>
<keyword evidence="5" id="KW-0804">Transcription</keyword>